<dbReference type="Pfam" id="PF12008">
    <property type="entry name" value="EcoR124_C"/>
    <property type="match status" value="1"/>
</dbReference>
<dbReference type="EC" id="3.1.21.3" evidence="11"/>
<dbReference type="InterPro" id="IPR055180">
    <property type="entry name" value="HsdR_RecA-like_helicase_dom_2"/>
</dbReference>
<evidence type="ECO:0000313" key="15">
    <source>
        <dbReference type="Proteomes" id="UP000298484"/>
    </source>
</evidence>
<dbReference type="SUPFAM" id="SSF52540">
    <property type="entry name" value="P-loop containing nucleoside triphosphate hydrolases"/>
    <property type="match status" value="1"/>
</dbReference>
<evidence type="ECO:0000256" key="1">
    <source>
        <dbReference type="ARBA" id="ARBA00000851"/>
    </source>
</evidence>
<evidence type="ECO:0000256" key="9">
    <source>
        <dbReference type="ARBA" id="ARBA00022840"/>
    </source>
</evidence>
<sequence length="1030" mass="118279">MSNHSKNVSEKTFQENYVRKLQKYKWKAPDFLDGNKQKVTVHDLVQHWREELNRINADVLEGVALTDNEFAQVMAKVSQIENSYEAAKILAMEQSTGKIDGIYRDTHPDVTREQITLTIFKKAQVRGGDSSYKIAREVESANSNRFDIILLINGLPLINIEQKRADKSLEEAFNQFKRYYADGEYVNNFMAFSQMMVMTSEVATRYFATPKSIQAFNPSFVFHWANKDNEPINHWEDVIGHFLMIPMAHQMVGDYLVIDEAKDAENQKHMLLRPYQVHALQAIEGAALGWDNEGKVPHGGFVWHTTGSGKTITSFKTALFLSTRAGFDKVVFLVDRKELDSRTSDNFKAFAEYESVAVDDTAHTYQLRKLLMSATSNIVVTTTFKLNNLVKDLEEGKDDSLADKKMVFIIDEAHRTTMGDMMVTIKEYFRKNGLFYGFTGTPLFDENNIAGMINEKSELINTTEKLFGPLLHQYTIDEAIADKNVLGFHVDYINTGEFESYDVLREQIVDYKLVEQPDTPKRKIERQVIELSELEVEKEARKNKLLFYQDEAHIPRVVEEILNNWEDQSQHKFFNAILTVAFKHRVIAYYEEFRRELAEREDIQINVAMTFSFGADADPNPNPTDPELIQKMFKDYASFTGIEYAYGDKRRGEDAYYGDVVERATRGGSGRNPKNIDLVIVADQLLTGYDSKFINTLYVDRSLALQGLIQAYSRTNRIYGKQKEFGSIVNFQYPRITEETVNDALILYGSGGESSKAIVKPYPEAVDEFVNYSQEVMEILKDPTEWQTLETDEEARETFVEAFKKANGQLNKIQQYYEFSWVDEAFGITEHQWLQYVGAYRNLTRDDKDQPEDDTPILPLGKAKLAGSQTIDAYYIIQLIGEKATSTDGVQTVDAETLRLIYQNIEELSNMGDYEQAELLKRFVSEELEPGNVPSNVNFDMAFEKWKKEKLRDEIYQVSSEWGIDDVIFEKAVEAYSVTSPNDIPHIDDLTNSIDYTSIENPKTNNLLEHNMALSNELPDIVSKLKKKYK</sequence>
<comment type="catalytic activity">
    <reaction evidence="1 11">
        <text>Endonucleolytic cleavage of DNA to give random double-stranded fragments with terminal 5'-phosphates, ATP is simultaneously hydrolyzed.</text>
        <dbReference type="EC" id="3.1.21.3"/>
    </reaction>
</comment>
<feature type="domain" description="Helicase ATP-binding" evidence="13">
    <location>
        <begin position="291"/>
        <end position="460"/>
    </location>
</feature>
<dbReference type="InterPro" id="IPR014001">
    <property type="entry name" value="Helicase_ATP-bd"/>
</dbReference>
<keyword evidence="7 14" id="KW-0255">Endonuclease</keyword>
<dbReference type="SMART" id="SM00487">
    <property type="entry name" value="DEXDc"/>
    <property type="match status" value="1"/>
</dbReference>
<accession>A0A4Y9A6Z5</accession>
<dbReference type="InterPro" id="IPR027417">
    <property type="entry name" value="P-loop_NTPase"/>
</dbReference>
<dbReference type="EMBL" id="SRHY01000074">
    <property type="protein sequence ID" value="TFJ90667.1"/>
    <property type="molecule type" value="Genomic_DNA"/>
</dbReference>
<keyword evidence="15" id="KW-1185">Reference proteome</keyword>
<dbReference type="AlphaFoldDB" id="A0A4Y9A6Z5"/>
<evidence type="ECO:0000259" key="13">
    <source>
        <dbReference type="PROSITE" id="PS51192"/>
    </source>
</evidence>
<dbReference type="GO" id="GO:0003677">
    <property type="term" value="F:DNA binding"/>
    <property type="evidence" value="ECO:0007669"/>
    <property type="project" value="UniProtKB-KW"/>
</dbReference>
<comment type="similarity">
    <text evidence="2 11">Belongs to the HsdR family.</text>
</comment>
<dbReference type="RefSeq" id="WP_135111832.1">
    <property type="nucleotide sequence ID" value="NZ_SRHY01000074.1"/>
</dbReference>
<dbReference type="CDD" id="cd18800">
    <property type="entry name" value="SF2_C_EcoR124I-like"/>
    <property type="match status" value="1"/>
</dbReference>
<evidence type="ECO:0000256" key="12">
    <source>
        <dbReference type="SAM" id="Coils"/>
    </source>
</evidence>
<dbReference type="Gene3D" id="1.20.58.910">
    <property type="match status" value="1"/>
</dbReference>
<evidence type="ECO:0000256" key="3">
    <source>
        <dbReference type="ARBA" id="ARBA00011296"/>
    </source>
</evidence>
<dbReference type="InterPro" id="IPR051268">
    <property type="entry name" value="Type-I_R_enzyme_R_subunit"/>
</dbReference>
<keyword evidence="4" id="KW-0540">Nuclease</keyword>
<keyword evidence="10 11" id="KW-0238">DNA-binding</keyword>
<dbReference type="InterPro" id="IPR040980">
    <property type="entry name" value="SWI2_SNF2"/>
</dbReference>
<comment type="subunit">
    <text evidence="3 11">The type I restriction/modification system is composed of three polypeptides R, M and S.</text>
</comment>
<dbReference type="Proteomes" id="UP000298484">
    <property type="component" value="Unassembled WGS sequence"/>
</dbReference>
<gene>
    <name evidence="14" type="ORF">E4U82_19090</name>
</gene>
<keyword evidence="12" id="KW-0175">Coiled coil</keyword>
<dbReference type="InterPro" id="IPR004473">
    <property type="entry name" value="Restrct_endonuc_typeI_HsdR"/>
</dbReference>
<comment type="caution">
    <text evidence="14">The sequence shown here is derived from an EMBL/GenBank/DDBJ whole genome shotgun (WGS) entry which is preliminary data.</text>
</comment>
<dbReference type="PROSITE" id="PS51192">
    <property type="entry name" value="HELICASE_ATP_BIND_1"/>
    <property type="match status" value="1"/>
</dbReference>
<keyword evidence="9 11" id="KW-0067">ATP-binding</keyword>
<dbReference type="CDD" id="cd22332">
    <property type="entry name" value="HsdR_N"/>
    <property type="match status" value="1"/>
</dbReference>
<keyword evidence="8 11" id="KW-0378">Hydrolase</keyword>
<reference evidence="14 15" key="1">
    <citation type="submission" date="2019-03" db="EMBL/GenBank/DDBJ databases">
        <title>Genome sequence of Lentibacillus salicampi ATCC BAA-719.</title>
        <authorList>
            <person name="Maclea K.S."/>
            <person name="Simoes Junior M."/>
        </authorList>
    </citation>
    <scope>NUCLEOTIDE SEQUENCE [LARGE SCALE GENOMIC DNA]</scope>
    <source>
        <strain evidence="14 15">ATCC BAA-719</strain>
    </source>
</reference>
<proteinExistence type="inferred from homology"/>
<protein>
    <recommendedName>
        <fullName evidence="11">Type I restriction enzyme endonuclease subunit</fullName>
        <shortName evidence="11">R protein</shortName>
        <ecNumber evidence="11">3.1.21.3</ecNumber>
    </recommendedName>
    <alternativeName>
        <fullName evidence="11">Type-1 restriction enzyme R protein</fullName>
    </alternativeName>
</protein>
<name>A0A4Y9A6Z5_9BACI</name>
<dbReference type="Pfam" id="PF04313">
    <property type="entry name" value="HSDR_N"/>
    <property type="match status" value="1"/>
</dbReference>
<evidence type="ECO:0000256" key="5">
    <source>
        <dbReference type="ARBA" id="ARBA00022741"/>
    </source>
</evidence>
<dbReference type="Pfam" id="PF18766">
    <property type="entry name" value="SWI2_SNF2"/>
    <property type="match status" value="1"/>
</dbReference>
<evidence type="ECO:0000313" key="14">
    <source>
        <dbReference type="EMBL" id="TFJ90667.1"/>
    </source>
</evidence>
<evidence type="ECO:0000256" key="2">
    <source>
        <dbReference type="ARBA" id="ARBA00008598"/>
    </source>
</evidence>
<dbReference type="GO" id="GO:0009035">
    <property type="term" value="F:type I site-specific deoxyribonuclease activity"/>
    <property type="evidence" value="ECO:0007669"/>
    <property type="project" value="UniProtKB-EC"/>
</dbReference>
<evidence type="ECO:0000256" key="6">
    <source>
        <dbReference type="ARBA" id="ARBA00022747"/>
    </source>
</evidence>
<evidence type="ECO:0000256" key="4">
    <source>
        <dbReference type="ARBA" id="ARBA00022722"/>
    </source>
</evidence>
<dbReference type="Pfam" id="PF22679">
    <property type="entry name" value="T1R_D3-like"/>
    <property type="match status" value="1"/>
</dbReference>
<evidence type="ECO:0000256" key="8">
    <source>
        <dbReference type="ARBA" id="ARBA00022801"/>
    </source>
</evidence>
<keyword evidence="5 11" id="KW-0547">Nucleotide-binding</keyword>
<dbReference type="InterPro" id="IPR007409">
    <property type="entry name" value="Restrct_endonuc_type1_HsdR_N"/>
</dbReference>
<dbReference type="Gene3D" id="3.90.1570.50">
    <property type="match status" value="1"/>
</dbReference>
<dbReference type="PANTHER" id="PTHR30195:SF16">
    <property type="entry name" value="TYPE I RESTRICTION ENZYME ENDONUCLEASE SUBUNIT"/>
    <property type="match status" value="1"/>
</dbReference>
<evidence type="ECO:0000256" key="10">
    <source>
        <dbReference type="ARBA" id="ARBA00023125"/>
    </source>
</evidence>
<evidence type="ECO:0000256" key="7">
    <source>
        <dbReference type="ARBA" id="ARBA00022759"/>
    </source>
</evidence>
<feature type="coiled-coil region" evidence="12">
    <location>
        <begin position="524"/>
        <end position="551"/>
    </location>
</feature>
<dbReference type="Gene3D" id="3.40.50.300">
    <property type="entry name" value="P-loop containing nucleotide triphosphate hydrolases"/>
    <property type="match status" value="2"/>
</dbReference>
<organism evidence="14 15">
    <name type="scientific">Lentibacillus salicampi</name>
    <dbReference type="NCBI Taxonomy" id="175306"/>
    <lineage>
        <taxon>Bacteria</taxon>
        <taxon>Bacillati</taxon>
        <taxon>Bacillota</taxon>
        <taxon>Bacilli</taxon>
        <taxon>Bacillales</taxon>
        <taxon>Bacillaceae</taxon>
        <taxon>Lentibacillus</taxon>
    </lineage>
</organism>
<dbReference type="OrthoDB" id="9758243at2"/>
<dbReference type="CDD" id="cd18030">
    <property type="entry name" value="DEXHc_RE_I_HsdR"/>
    <property type="match status" value="1"/>
</dbReference>
<dbReference type="PANTHER" id="PTHR30195">
    <property type="entry name" value="TYPE I SITE-SPECIFIC DEOXYRIBONUCLEASE PROTEIN SUBUNIT M AND R"/>
    <property type="match status" value="1"/>
</dbReference>
<dbReference type="NCBIfam" id="TIGR00348">
    <property type="entry name" value="hsdR"/>
    <property type="match status" value="1"/>
</dbReference>
<comment type="function">
    <text evidence="11">Subunit R is required for both nuclease and ATPase activities, but not for modification.</text>
</comment>
<evidence type="ECO:0000256" key="11">
    <source>
        <dbReference type="RuleBase" id="RU364115"/>
    </source>
</evidence>
<dbReference type="InterPro" id="IPR022625">
    <property type="entry name" value="TypeI_RM_Rsu_C"/>
</dbReference>
<dbReference type="GO" id="GO:0009307">
    <property type="term" value="P:DNA restriction-modification system"/>
    <property type="evidence" value="ECO:0007669"/>
    <property type="project" value="UniProtKB-KW"/>
</dbReference>
<keyword evidence="6 11" id="KW-0680">Restriction system</keyword>
<dbReference type="GO" id="GO:0005524">
    <property type="term" value="F:ATP binding"/>
    <property type="evidence" value="ECO:0007669"/>
    <property type="project" value="UniProtKB-KW"/>
</dbReference>